<accession>A0ABV5I0G2</accession>
<dbReference type="Proteomes" id="UP001589670">
    <property type="component" value="Unassembled WGS sequence"/>
</dbReference>
<dbReference type="PANTHER" id="PTHR33540">
    <property type="entry name" value="TRNA THREONYLCARBAMOYLADENOSINE BIOSYNTHESIS PROTEIN TSAE"/>
    <property type="match status" value="1"/>
</dbReference>
<evidence type="ECO:0000256" key="10">
    <source>
        <dbReference type="ARBA" id="ARBA00032441"/>
    </source>
</evidence>
<evidence type="ECO:0000256" key="8">
    <source>
        <dbReference type="ARBA" id="ARBA00022840"/>
    </source>
</evidence>
<dbReference type="InterPro" id="IPR003442">
    <property type="entry name" value="T6A_TsaE"/>
</dbReference>
<dbReference type="PANTHER" id="PTHR33540:SF2">
    <property type="entry name" value="TRNA THREONYLCARBAMOYLADENOSINE BIOSYNTHESIS PROTEIN TSAE"/>
    <property type="match status" value="1"/>
</dbReference>
<dbReference type="SUPFAM" id="SSF52540">
    <property type="entry name" value="P-loop containing nucleoside triphosphate hydrolases"/>
    <property type="match status" value="1"/>
</dbReference>
<evidence type="ECO:0000256" key="9">
    <source>
        <dbReference type="ARBA" id="ARBA00022842"/>
    </source>
</evidence>
<dbReference type="InterPro" id="IPR027417">
    <property type="entry name" value="P-loop_NTPase"/>
</dbReference>
<evidence type="ECO:0000313" key="12">
    <source>
        <dbReference type="Proteomes" id="UP001589670"/>
    </source>
</evidence>
<sequence length="161" mass="17471">MSDHERRLRLTSPDATCGLAQSLAPRLGAGDVLLLSGPVGAGKTHFARCLIRALTTPAEEVPSPTFTLVQTYPGPAAEIWHADLYRLTDPAEIVELGLTEAFDDAIALVEWPDRLAEMAPGSALHLDFTHGTAPDTRHLALRWSDPRWTARLAELEARADA</sequence>
<evidence type="ECO:0000256" key="4">
    <source>
        <dbReference type="ARBA" id="ARBA00022490"/>
    </source>
</evidence>
<evidence type="ECO:0000256" key="2">
    <source>
        <dbReference type="ARBA" id="ARBA00007599"/>
    </source>
</evidence>
<dbReference type="EMBL" id="JBHMEC010000015">
    <property type="protein sequence ID" value="MFB9150156.1"/>
    <property type="molecule type" value="Genomic_DNA"/>
</dbReference>
<evidence type="ECO:0000256" key="3">
    <source>
        <dbReference type="ARBA" id="ARBA00019010"/>
    </source>
</evidence>
<protein>
    <recommendedName>
        <fullName evidence="3">tRNA threonylcarbamoyladenosine biosynthesis protein TsaE</fullName>
    </recommendedName>
    <alternativeName>
        <fullName evidence="10">t(6)A37 threonylcarbamoyladenosine biosynthesis protein TsaE</fullName>
    </alternativeName>
</protein>
<keyword evidence="8" id="KW-0067">ATP-binding</keyword>
<dbReference type="NCBIfam" id="TIGR00150">
    <property type="entry name" value="T6A_YjeE"/>
    <property type="match status" value="1"/>
</dbReference>
<evidence type="ECO:0000256" key="1">
    <source>
        <dbReference type="ARBA" id="ARBA00004496"/>
    </source>
</evidence>
<comment type="caution">
    <text evidence="11">The sequence shown here is derived from an EMBL/GenBank/DDBJ whole genome shotgun (WGS) entry which is preliminary data.</text>
</comment>
<evidence type="ECO:0000256" key="6">
    <source>
        <dbReference type="ARBA" id="ARBA00022723"/>
    </source>
</evidence>
<dbReference type="Pfam" id="PF02367">
    <property type="entry name" value="TsaE"/>
    <property type="match status" value="1"/>
</dbReference>
<proteinExistence type="inferred from homology"/>
<keyword evidence="5" id="KW-0819">tRNA processing</keyword>
<evidence type="ECO:0000256" key="7">
    <source>
        <dbReference type="ARBA" id="ARBA00022741"/>
    </source>
</evidence>
<evidence type="ECO:0000256" key="5">
    <source>
        <dbReference type="ARBA" id="ARBA00022694"/>
    </source>
</evidence>
<organism evidence="11 12">
    <name type="scientific">Roseovarius ramblicola</name>
    <dbReference type="NCBI Taxonomy" id="2022336"/>
    <lineage>
        <taxon>Bacteria</taxon>
        <taxon>Pseudomonadati</taxon>
        <taxon>Pseudomonadota</taxon>
        <taxon>Alphaproteobacteria</taxon>
        <taxon>Rhodobacterales</taxon>
        <taxon>Roseobacteraceae</taxon>
        <taxon>Roseovarius</taxon>
    </lineage>
</organism>
<keyword evidence="9" id="KW-0460">Magnesium</keyword>
<dbReference type="Gene3D" id="3.40.50.300">
    <property type="entry name" value="P-loop containing nucleotide triphosphate hydrolases"/>
    <property type="match status" value="1"/>
</dbReference>
<keyword evidence="4" id="KW-0963">Cytoplasm</keyword>
<reference evidence="11 12" key="1">
    <citation type="submission" date="2024-09" db="EMBL/GenBank/DDBJ databases">
        <authorList>
            <person name="Sun Q."/>
            <person name="Mori K."/>
        </authorList>
    </citation>
    <scope>NUCLEOTIDE SEQUENCE [LARGE SCALE GENOMIC DNA]</scope>
    <source>
        <strain evidence="11 12">CECT 9424</strain>
    </source>
</reference>
<comment type="similarity">
    <text evidence="2">Belongs to the TsaE family.</text>
</comment>
<keyword evidence="7" id="KW-0547">Nucleotide-binding</keyword>
<gene>
    <name evidence="11" type="primary">tsaE</name>
    <name evidence="11" type="ORF">ACFFU4_10390</name>
</gene>
<evidence type="ECO:0000313" key="11">
    <source>
        <dbReference type="EMBL" id="MFB9150156.1"/>
    </source>
</evidence>
<comment type="subcellular location">
    <subcellularLocation>
        <location evidence="1">Cytoplasm</location>
    </subcellularLocation>
</comment>
<keyword evidence="6" id="KW-0479">Metal-binding</keyword>
<keyword evidence="12" id="KW-1185">Reference proteome</keyword>
<name>A0ABV5I0G2_9RHOB</name>
<dbReference type="RefSeq" id="WP_377069698.1">
    <property type="nucleotide sequence ID" value="NZ_JBHMEC010000015.1"/>
</dbReference>